<comment type="caution">
    <text evidence="2">The sequence shown here is derived from an EMBL/GenBank/DDBJ whole genome shotgun (WGS) entry which is preliminary data.</text>
</comment>
<evidence type="ECO:0000313" key="3">
    <source>
        <dbReference type="Proteomes" id="UP000224634"/>
    </source>
</evidence>
<dbReference type="Pfam" id="PF12770">
    <property type="entry name" value="CHAT"/>
    <property type="match status" value="1"/>
</dbReference>
<dbReference type="EMBL" id="PDNA01000016">
    <property type="protein sequence ID" value="PGH26499.1"/>
    <property type="molecule type" value="Genomic_DNA"/>
</dbReference>
<dbReference type="SUPFAM" id="SSF48452">
    <property type="entry name" value="TPR-like"/>
    <property type="match status" value="2"/>
</dbReference>
<accession>A0A2B7YZT1</accession>
<proteinExistence type="predicted"/>
<dbReference type="PANTHER" id="PTHR19959">
    <property type="entry name" value="KINESIN LIGHT CHAIN"/>
    <property type="match status" value="1"/>
</dbReference>
<evidence type="ECO:0000259" key="1">
    <source>
        <dbReference type="Pfam" id="PF12770"/>
    </source>
</evidence>
<protein>
    <recommendedName>
        <fullName evidence="1">CHAT domain-containing protein</fullName>
    </recommendedName>
</protein>
<dbReference type="InterPro" id="IPR011990">
    <property type="entry name" value="TPR-like_helical_dom_sf"/>
</dbReference>
<dbReference type="InterPro" id="IPR024983">
    <property type="entry name" value="CHAT_dom"/>
</dbReference>
<sequence length="1371" mass="152546">MDSVIQVGDLSDDYLTSISEKICPGSLENLPPALTLLNGEGEVLRLMFDKTGEAEYLDRAVDAAREVLMAISPSHPQRAIYLNQLGSRLRSRFDRCETLDALTEATNLFEEAVNSSQDHSYKFMYLNNLSLCLSDWFDITSEVCYLERAIRSARDALETVSTDCAHRAPCLDLLSSHVFSRFETTDTLEDLEEAIQLSRSALDTLTDGRSDCGMYLNNLAEKLLRRSERLQSREDLEEAVRIGREAVKAAPLDRDAYPQYLKNLSNSLEALFTETQSLLYLNEAIELGQDAVDCMADDDPTRALCLDSLGSHFLKRFAATWQPEDLDESIQLLETAFAMVSITHPQRVGFMSNLGDALASRFELTGATEDLERAIQLARDAVNATARGHPDWLIYSMSLSQSLDIRYGVTLAIKDLEEGISRDQEWLAQFEAVTDLDAAVLAAQDAVDITSAGNSERWRSLGKLANALAIRARRTNSVHDRERAILSKQEALDLVCVGGGHYDQLGELDDIGSLLTDWPTMAENPKELEKSIRIGREVLESIPHAHTARSVFLDSLSARLHKRFQRFGNRVDLEDATELARAAVDATPAESHKKVERLNRLSCRLEDLFTLTAETNYLDESISLAQKVVGLTPSDHPFRAGYMNTLATCYWQRFQRSHVTADIQEAIKYSTCALNATSQDHPDRAALLQNLSSNYGERFLKTGAEEDLQDAIQLGQMALDMIPPGNPNRPICLDYLGERLNDRFKRTQRIEDLEKSIQLGREAVFSVPQDYPDRAMYLTNLGVRLRCSLGETKSAVADLEDPSNLFTEALALPTAPPLDRIKAGQAAFHHLVSKGDWKSTRSVAKFVMELLPNLMLRWITRDDQQHLLRHLARFSSLACAAVLQEGGTPAVALEILERGRGIIASFAIDSQSDLSELKAKAPDLYSRYVSVRLSINARLADNSRLSTHAGDEQTDEVMSPSGPTISNAIARRRDDIKSLELLESQIREIQGFERFLLPLTPEELITFGQDGPVVSFNVTEHRSDAFLITATEIIGLSLPKLRYSDLKQNVRKLVGKQNISRGPPSTKPERNKELLRILEWLWDVAVKVVLQRLDLLHEVDDHGPLPRVWWVTSGYMGLTPIHAAGDRFQSTSDFVVSSYTPILKALKYSRERRQQLSSLASLKTLIVVAPETLGEPDLKTEREVASITTGIGHSNVTVLERPAKLDVLEDMKNHHIVHFACHGYSSSSDPSESALLVRPEGHGSVQRLSVRDLVNLGHDKAQLAYLSACSTAENASEELMDEVIHIASAFQLVGFLGVIGTLWEANDKAAVKMSEEFYRRFAEALKDGGEIGRHDAAARALHNAVVSLRASRRGVKTGDPISWAPFIHIGA</sequence>
<dbReference type="PANTHER" id="PTHR19959:SF119">
    <property type="entry name" value="FUNGAL LIPASE-LIKE DOMAIN-CONTAINING PROTEIN"/>
    <property type="match status" value="1"/>
</dbReference>
<dbReference type="Pfam" id="PF13374">
    <property type="entry name" value="TPR_10"/>
    <property type="match status" value="1"/>
</dbReference>
<name>A0A2B7YZT1_POLH7</name>
<dbReference type="OrthoDB" id="9991317at2759"/>
<dbReference type="Proteomes" id="UP000224634">
    <property type="component" value="Unassembled WGS sequence"/>
</dbReference>
<organism evidence="2 3">
    <name type="scientific">Polytolypa hystricis (strain UAMH7299)</name>
    <dbReference type="NCBI Taxonomy" id="1447883"/>
    <lineage>
        <taxon>Eukaryota</taxon>
        <taxon>Fungi</taxon>
        <taxon>Dikarya</taxon>
        <taxon>Ascomycota</taxon>
        <taxon>Pezizomycotina</taxon>
        <taxon>Eurotiomycetes</taxon>
        <taxon>Eurotiomycetidae</taxon>
        <taxon>Onygenales</taxon>
        <taxon>Onygenales incertae sedis</taxon>
        <taxon>Polytolypa</taxon>
    </lineage>
</organism>
<keyword evidence="3" id="KW-1185">Reference proteome</keyword>
<dbReference type="Gene3D" id="1.25.40.10">
    <property type="entry name" value="Tetratricopeptide repeat domain"/>
    <property type="match status" value="3"/>
</dbReference>
<evidence type="ECO:0000313" key="2">
    <source>
        <dbReference type="EMBL" id="PGH26499.1"/>
    </source>
</evidence>
<dbReference type="STRING" id="1447883.A0A2B7YZT1"/>
<feature type="domain" description="CHAT" evidence="1">
    <location>
        <begin position="1076"/>
        <end position="1371"/>
    </location>
</feature>
<gene>
    <name evidence="2" type="ORF">AJ80_01813</name>
</gene>
<reference evidence="2 3" key="1">
    <citation type="submission" date="2017-10" db="EMBL/GenBank/DDBJ databases">
        <title>Comparative genomics in systemic dimorphic fungi from Ajellomycetaceae.</title>
        <authorList>
            <person name="Munoz J.F."/>
            <person name="Mcewen J.G."/>
            <person name="Clay O.K."/>
            <person name="Cuomo C.A."/>
        </authorList>
    </citation>
    <scope>NUCLEOTIDE SEQUENCE [LARGE SCALE GENOMIC DNA]</scope>
    <source>
        <strain evidence="2 3">UAMH7299</strain>
    </source>
</reference>